<dbReference type="PANTHER" id="PTHR24567:SF74">
    <property type="entry name" value="HTH-TYPE TRANSCRIPTIONAL REGULATOR ARCR"/>
    <property type="match status" value="1"/>
</dbReference>
<reference evidence="6 7" key="1">
    <citation type="submission" date="2018-06" db="EMBL/GenBank/DDBJ databases">
        <authorList>
            <consortium name="Pathogen Informatics"/>
            <person name="Doyle S."/>
        </authorList>
    </citation>
    <scope>NUCLEOTIDE SEQUENCE [LARGE SCALE GENOMIC DNA]</scope>
    <source>
        <strain evidence="6 7">NCTC12224</strain>
    </source>
</reference>
<dbReference type="GO" id="GO:0003677">
    <property type="term" value="F:DNA binding"/>
    <property type="evidence" value="ECO:0007669"/>
    <property type="project" value="UniProtKB-KW"/>
</dbReference>
<dbReference type="EMBL" id="UHFN01000007">
    <property type="protein sequence ID" value="SUN62522.1"/>
    <property type="molecule type" value="Genomic_DNA"/>
</dbReference>
<dbReference type="PROSITE" id="PS50042">
    <property type="entry name" value="CNMP_BINDING_3"/>
    <property type="match status" value="1"/>
</dbReference>
<dbReference type="SUPFAM" id="SSF46785">
    <property type="entry name" value="Winged helix' DNA-binding domain"/>
    <property type="match status" value="1"/>
</dbReference>
<evidence type="ECO:0000259" key="4">
    <source>
        <dbReference type="PROSITE" id="PS50042"/>
    </source>
</evidence>
<keyword evidence="2" id="KW-0238">DNA-binding</keyword>
<dbReference type="InterPro" id="IPR036388">
    <property type="entry name" value="WH-like_DNA-bd_sf"/>
</dbReference>
<name>A0A380KBR1_9STRE</name>
<evidence type="ECO:0000313" key="6">
    <source>
        <dbReference type="EMBL" id="SUN62522.1"/>
    </source>
</evidence>
<dbReference type="Gene3D" id="2.60.120.10">
    <property type="entry name" value="Jelly Rolls"/>
    <property type="match status" value="1"/>
</dbReference>
<evidence type="ECO:0000259" key="5">
    <source>
        <dbReference type="PROSITE" id="PS51063"/>
    </source>
</evidence>
<evidence type="ECO:0000313" key="7">
    <source>
        <dbReference type="Proteomes" id="UP000254924"/>
    </source>
</evidence>
<dbReference type="Gene3D" id="1.10.10.10">
    <property type="entry name" value="Winged helix-like DNA-binding domain superfamily/Winged helix DNA-binding domain"/>
    <property type="match status" value="1"/>
</dbReference>
<dbReference type="AlphaFoldDB" id="A0A380KBR1"/>
<evidence type="ECO:0000256" key="1">
    <source>
        <dbReference type="ARBA" id="ARBA00023015"/>
    </source>
</evidence>
<dbReference type="SMART" id="SM00419">
    <property type="entry name" value="HTH_CRP"/>
    <property type="match status" value="1"/>
</dbReference>
<dbReference type="Pfam" id="PF00027">
    <property type="entry name" value="cNMP_binding"/>
    <property type="match status" value="1"/>
</dbReference>
<dbReference type="PRINTS" id="PR00034">
    <property type="entry name" value="HTHCRP"/>
</dbReference>
<dbReference type="CDD" id="cd00038">
    <property type="entry name" value="CAP_ED"/>
    <property type="match status" value="1"/>
</dbReference>
<dbReference type="GO" id="GO:0003700">
    <property type="term" value="F:DNA-binding transcription factor activity"/>
    <property type="evidence" value="ECO:0007669"/>
    <property type="project" value="TreeGrafter"/>
</dbReference>
<dbReference type="InterPro" id="IPR036390">
    <property type="entry name" value="WH_DNA-bd_sf"/>
</dbReference>
<dbReference type="InterPro" id="IPR018490">
    <property type="entry name" value="cNMP-bd_dom_sf"/>
</dbReference>
<sequence>MITKENYRFLRNLDDFRLLPIDQFDELALHIKKRKAPKEHILFFEGDVRDKLYIVVSGYVRIEHSDTLGTFTYTDFITSHNIFPYEGLFEDEVYRFSAQAMTDVEYFCVPTKLFEEFSATSVYQMKHLYVGLSRLLRLHELRVRNVVTSSASMRVEQSLAFLLKELGEVDSHLPIALTTSDVAAISGTTRETVSRVFRDLKKKNLIAIDHKYIVFLDPVL</sequence>
<dbReference type="InterPro" id="IPR014710">
    <property type="entry name" value="RmlC-like_jellyroll"/>
</dbReference>
<dbReference type="GO" id="GO:0005829">
    <property type="term" value="C:cytosol"/>
    <property type="evidence" value="ECO:0007669"/>
    <property type="project" value="TreeGrafter"/>
</dbReference>
<feature type="domain" description="HTH crp-type" evidence="5">
    <location>
        <begin position="149"/>
        <end position="219"/>
    </location>
</feature>
<dbReference type="SMART" id="SM00100">
    <property type="entry name" value="cNMP"/>
    <property type="match status" value="1"/>
</dbReference>
<keyword evidence="7" id="KW-1185">Reference proteome</keyword>
<dbReference type="OrthoDB" id="9810708at2"/>
<dbReference type="PROSITE" id="PS51063">
    <property type="entry name" value="HTH_CRP_2"/>
    <property type="match status" value="1"/>
</dbReference>
<dbReference type="PANTHER" id="PTHR24567">
    <property type="entry name" value="CRP FAMILY TRANSCRIPTIONAL REGULATORY PROTEIN"/>
    <property type="match status" value="1"/>
</dbReference>
<dbReference type="InterPro" id="IPR050397">
    <property type="entry name" value="Env_Response_Regulators"/>
</dbReference>
<evidence type="ECO:0000256" key="2">
    <source>
        <dbReference type="ARBA" id="ARBA00023125"/>
    </source>
</evidence>
<evidence type="ECO:0000256" key="3">
    <source>
        <dbReference type="ARBA" id="ARBA00023163"/>
    </source>
</evidence>
<keyword evidence="1" id="KW-0805">Transcription regulation</keyword>
<keyword evidence="3" id="KW-0804">Transcription</keyword>
<dbReference type="SUPFAM" id="SSF51206">
    <property type="entry name" value="cAMP-binding domain-like"/>
    <property type="match status" value="1"/>
</dbReference>
<dbReference type="Proteomes" id="UP000254924">
    <property type="component" value="Unassembled WGS sequence"/>
</dbReference>
<gene>
    <name evidence="6" type="primary">fnr</name>
    <name evidence="6" type="ORF">NCTC12224_01933</name>
</gene>
<proteinExistence type="predicted"/>
<dbReference type="InterPro" id="IPR000595">
    <property type="entry name" value="cNMP-bd_dom"/>
</dbReference>
<protein>
    <submittedName>
        <fullName evidence="6">Fumarate and nitrate reduction regulatory protein</fullName>
    </submittedName>
</protein>
<accession>A0A380KBR1</accession>
<dbReference type="InterPro" id="IPR012318">
    <property type="entry name" value="HTH_CRP"/>
</dbReference>
<feature type="domain" description="Cyclic nucleotide-binding" evidence="4">
    <location>
        <begin position="15"/>
        <end position="135"/>
    </location>
</feature>
<organism evidence="6 7">
    <name type="scientific">Streptococcus hyointestinalis</name>
    <dbReference type="NCBI Taxonomy" id="1337"/>
    <lineage>
        <taxon>Bacteria</taxon>
        <taxon>Bacillati</taxon>
        <taxon>Bacillota</taxon>
        <taxon>Bacilli</taxon>
        <taxon>Lactobacillales</taxon>
        <taxon>Streptococcaceae</taxon>
        <taxon>Streptococcus</taxon>
    </lineage>
</organism>
<dbReference type="Pfam" id="PF13545">
    <property type="entry name" value="HTH_Crp_2"/>
    <property type="match status" value="1"/>
</dbReference>